<reference evidence="1" key="1">
    <citation type="submission" date="2019-10" db="EMBL/GenBank/DDBJ databases">
        <title>The sequence and de novo assembly of the wild yak genome.</title>
        <authorList>
            <person name="Liu Y."/>
        </authorList>
    </citation>
    <scope>NUCLEOTIDE SEQUENCE [LARGE SCALE GENOMIC DNA]</scope>
    <source>
        <strain evidence="1">WY2019</strain>
    </source>
</reference>
<dbReference type="AlphaFoldDB" id="A0A6B0QRH8"/>
<sequence length="81" mass="9214">MTSDWRTANPHQVIAATHQAKCDFVTVEYLTQSRSSGPALLQWEKGTQRSIRCRVILSELIGESQSLGHFQRKRPTQLSVF</sequence>
<keyword evidence="2" id="KW-1185">Reference proteome</keyword>
<dbReference type="Proteomes" id="UP000322234">
    <property type="component" value="Unassembled WGS sequence"/>
</dbReference>
<protein>
    <submittedName>
        <fullName evidence="1">Uncharacterized protein</fullName>
    </submittedName>
</protein>
<name>A0A6B0QRH8_9CETA</name>
<accession>A0A6B0QRH8</accession>
<comment type="caution">
    <text evidence="1">The sequence shown here is derived from an EMBL/GenBank/DDBJ whole genome shotgun (WGS) entry which is preliminary data.</text>
</comment>
<proteinExistence type="predicted"/>
<evidence type="ECO:0000313" key="2">
    <source>
        <dbReference type="Proteomes" id="UP000322234"/>
    </source>
</evidence>
<evidence type="ECO:0000313" key="1">
    <source>
        <dbReference type="EMBL" id="MXQ80185.1"/>
    </source>
</evidence>
<dbReference type="EMBL" id="VBQZ03000003">
    <property type="protein sequence ID" value="MXQ80185.1"/>
    <property type="molecule type" value="Genomic_DNA"/>
</dbReference>
<organism evidence="1 2">
    <name type="scientific">Bos mutus</name>
    <name type="common">wild yak</name>
    <dbReference type="NCBI Taxonomy" id="72004"/>
    <lineage>
        <taxon>Eukaryota</taxon>
        <taxon>Metazoa</taxon>
        <taxon>Chordata</taxon>
        <taxon>Craniata</taxon>
        <taxon>Vertebrata</taxon>
        <taxon>Euteleostomi</taxon>
        <taxon>Mammalia</taxon>
        <taxon>Eutheria</taxon>
        <taxon>Laurasiatheria</taxon>
        <taxon>Artiodactyla</taxon>
        <taxon>Ruminantia</taxon>
        <taxon>Pecora</taxon>
        <taxon>Bovidae</taxon>
        <taxon>Bovinae</taxon>
        <taxon>Bos</taxon>
    </lineage>
</organism>
<gene>
    <name evidence="1" type="ORF">E5288_WYG013606</name>
</gene>